<comment type="caution">
    <text evidence="1">The sequence shown here is derived from an EMBL/GenBank/DDBJ whole genome shotgun (WGS) entry which is preliminary data.</text>
</comment>
<proteinExistence type="predicted"/>
<dbReference type="Proteomes" id="UP000324800">
    <property type="component" value="Unassembled WGS sequence"/>
</dbReference>
<protein>
    <submittedName>
        <fullName evidence="1">Uncharacterized protein</fullName>
    </submittedName>
</protein>
<evidence type="ECO:0000313" key="2">
    <source>
        <dbReference type="Proteomes" id="UP000324800"/>
    </source>
</evidence>
<dbReference type="EMBL" id="SNRW01006299">
    <property type="protein sequence ID" value="KAA6383337.1"/>
    <property type="molecule type" value="Genomic_DNA"/>
</dbReference>
<sequence length="95" mass="10508">MLTNESTNDANETINDELKYAAIQCINDANESLNDANESANDANDSTIDANESTNIDEALINVFVNAIANANVELNELIKGKKEKVKEKEKVWQH</sequence>
<accession>A0A5J4VL18</accession>
<reference evidence="1 2" key="1">
    <citation type="submission" date="2019-03" db="EMBL/GenBank/DDBJ databases">
        <title>Single cell metagenomics reveals metabolic interactions within the superorganism composed of flagellate Streblomastix strix and complex community of Bacteroidetes bacteria on its surface.</title>
        <authorList>
            <person name="Treitli S.C."/>
            <person name="Kolisko M."/>
            <person name="Husnik F."/>
            <person name="Keeling P."/>
            <person name="Hampl V."/>
        </authorList>
    </citation>
    <scope>NUCLEOTIDE SEQUENCE [LARGE SCALE GENOMIC DNA]</scope>
    <source>
        <strain evidence="1">ST1C</strain>
    </source>
</reference>
<evidence type="ECO:0000313" key="1">
    <source>
        <dbReference type="EMBL" id="KAA6383337.1"/>
    </source>
</evidence>
<organism evidence="1 2">
    <name type="scientific">Streblomastix strix</name>
    <dbReference type="NCBI Taxonomy" id="222440"/>
    <lineage>
        <taxon>Eukaryota</taxon>
        <taxon>Metamonada</taxon>
        <taxon>Preaxostyla</taxon>
        <taxon>Oxymonadida</taxon>
        <taxon>Streblomastigidae</taxon>
        <taxon>Streblomastix</taxon>
    </lineage>
</organism>
<dbReference type="AlphaFoldDB" id="A0A5J4VL18"/>
<gene>
    <name evidence="1" type="ORF">EZS28_021139</name>
</gene>
<name>A0A5J4VL18_9EUKA</name>